<proteinExistence type="inferred from homology"/>
<comment type="similarity">
    <text evidence="3">Belongs to the DapA family.</text>
</comment>
<dbReference type="KEGG" id="emo:DM558_10135"/>
<feature type="binding site" evidence="5">
    <location>
        <position position="209"/>
    </location>
    <ligand>
        <name>pyruvate</name>
        <dbReference type="ChEBI" id="CHEBI:15361"/>
    </ligand>
</feature>
<organism evidence="6 7">
    <name type="scientific">Entomomonas moraniae</name>
    <dbReference type="NCBI Taxonomy" id="2213226"/>
    <lineage>
        <taxon>Bacteria</taxon>
        <taxon>Pseudomonadati</taxon>
        <taxon>Pseudomonadota</taxon>
        <taxon>Gammaproteobacteria</taxon>
        <taxon>Pseudomonadales</taxon>
        <taxon>Pseudomonadaceae</taxon>
        <taxon>Entomomonas</taxon>
    </lineage>
</organism>
<feature type="active site" description="Schiff-base intermediate with substrate" evidence="4">
    <location>
        <position position="164"/>
    </location>
</feature>
<dbReference type="InterPro" id="IPR020625">
    <property type="entry name" value="Schiff_base-form_aldolases_AS"/>
</dbReference>
<dbReference type="InterPro" id="IPR013785">
    <property type="entry name" value="Aldolase_TIM"/>
</dbReference>
<dbReference type="PANTHER" id="PTHR12128:SF28">
    <property type="entry name" value="2-DEHYDRO-3-DEOXY-D-GLUCONATE ALDOLASE YAGE-RELATED"/>
    <property type="match status" value="1"/>
</dbReference>
<reference evidence="7" key="1">
    <citation type="submission" date="2018-06" db="EMBL/GenBank/DDBJ databases">
        <title>Complete genome of Pseudomonas insecticola strain QZS01.</title>
        <authorList>
            <person name="Wang J."/>
            <person name="Su Q."/>
        </authorList>
    </citation>
    <scope>NUCLEOTIDE SEQUENCE [LARGE SCALE GENOMIC DNA]</scope>
    <source>
        <strain evidence="7">QZS01</strain>
    </source>
</reference>
<dbReference type="GO" id="GO:0016829">
    <property type="term" value="F:lyase activity"/>
    <property type="evidence" value="ECO:0007669"/>
    <property type="project" value="UniProtKB-KW"/>
</dbReference>
<dbReference type="Proteomes" id="UP000273143">
    <property type="component" value="Chromosome"/>
</dbReference>
<dbReference type="Gene3D" id="3.20.20.70">
    <property type="entry name" value="Aldolase class I"/>
    <property type="match status" value="1"/>
</dbReference>
<evidence type="ECO:0000313" key="6">
    <source>
        <dbReference type="EMBL" id="AZS51106.1"/>
    </source>
</evidence>
<protein>
    <submittedName>
        <fullName evidence="6">Dihydrodipicolinate synthase family protein</fullName>
    </submittedName>
</protein>
<evidence type="ECO:0000313" key="7">
    <source>
        <dbReference type="Proteomes" id="UP000273143"/>
    </source>
</evidence>
<gene>
    <name evidence="6" type="ORF">DM558_10135</name>
</gene>
<dbReference type="GO" id="GO:0005829">
    <property type="term" value="C:cytosol"/>
    <property type="evidence" value="ECO:0007669"/>
    <property type="project" value="TreeGrafter"/>
</dbReference>
<dbReference type="InterPro" id="IPR002220">
    <property type="entry name" value="DapA-like"/>
</dbReference>
<dbReference type="SMART" id="SM01130">
    <property type="entry name" value="DHDPS"/>
    <property type="match status" value="1"/>
</dbReference>
<name>A0A3Q9JMS9_9GAMM</name>
<sequence length="299" mass="32547">MTDFYGIIPPVATIFNADGSFNPAGMKNMIDANIKRGVHGLFFLGSAGEVMHMTDKLRSEVVEFCVSYTNKRVPVLVGAIACGTTSVIEYAQEAERFGADGLVLLNPYYAQLSEEAIYQHFAKVMEKVSIPAFLYNLPGATGQSLSIPLIKRIAKTIPSIIGLKDTVDTISHIRAVIMEVKSERPDFKVFCGFDEYLLSTLLIGGDGCVPASANFAPHLTCGIYEAFQKGDFATIQKLQNQLSYIPPLYQMGPPFFGAMKEAIKLSGVDITTNVLSPSPMPDEATKKAVAEMMRNVAPK</sequence>
<dbReference type="SUPFAM" id="SSF51569">
    <property type="entry name" value="Aldolase"/>
    <property type="match status" value="1"/>
</dbReference>
<dbReference type="PIRSF" id="PIRSF001365">
    <property type="entry name" value="DHDPS"/>
    <property type="match status" value="1"/>
</dbReference>
<feature type="active site" description="Proton donor/acceptor" evidence="4">
    <location>
        <position position="135"/>
    </location>
</feature>
<dbReference type="PROSITE" id="PS00666">
    <property type="entry name" value="DHDPS_2"/>
    <property type="match status" value="1"/>
</dbReference>
<dbReference type="EMBL" id="CP029822">
    <property type="protein sequence ID" value="AZS51106.1"/>
    <property type="molecule type" value="Genomic_DNA"/>
</dbReference>
<dbReference type="CDD" id="cd00408">
    <property type="entry name" value="DHDPS-like"/>
    <property type="match status" value="1"/>
</dbReference>
<dbReference type="Pfam" id="PF00701">
    <property type="entry name" value="DHDPS"/>
    <property type="match status" value="1"/>
</dbReference>
<dbReference type="RefSeq" id="WP_109701836.1">
    <property type="nucleotide sequence ID" value="NZ_CP029822.1"/>
</dbReference>
<dbReference type="PANTHER" id="PTHR12128">
    <property type="entry name" value="DIHYDRODIPICOLINATE SYNTHASE"/>
    <property type="match status" value="1"/>
</dbReference>
<keyword evidence="1 3" id="KW-0456">Lyase</keyword>
<evidence type="ECO:0000256" key="3">
    <source>
        <dbReference type="PIRNR" id="PIRNR001365"/>
    </source>
</evidence>
<evidence type="ECO:0000256" key="1">
    <source>
        <dbReference type="ARBA" id="ARBA00023239"/>
    </source>
</evidence>
<evidence type="ECO:0000256" key="5">
    <source>
        <dbReference type="PIRSR" id="PIRSR001365-2"/>
    </source>
</evidence>
<accession>A0A3Q9JMS9</accession>
<dbReference type="AlphaFoldDB" id="A0A3Q9JMS9"/>
<keyword evidence="7" id="KW-1185">Reference proteome</keyword>
<evidence type="ECO:0000256" key="4">
    <source>
        <dbReference type="PIRSR" id="PIRSR001365-1"/>
    </source>
</evidence>
<dbReference type="PRINTS" id="PR00146">
    <property type="entry name" value="DHPICSNTHASE"/>
</dbReference>
<evidence type="ECO:0000256" key="2">
    <source>
        <dbReference type="ARBA" id="ARBA00023270"/>
    </source>
</evidence>
<keyword evidence="2" id="KW-0704">Schiff base</keyword>